<protein>
    <recommendedName>
        <fullName evidence="3">Type II secretion system protein GspB C-terminal domain-containing protein</fullName>
    </recommendedName>
</protein>
<evidence type="ECO:0000256" key="2">
    <source>
        <dbReference type="SAM" id="Phobius"/>
    </source>
</evidence>
<keyword evidence="2" id="KW-0472">Membrane</keyword>
<accession>A0A119D0S2</accession>
<proteinExistence type="predicted"/>
<evidence type="ECO:0000313" key="5">
    <source>
        <dbReference type="Proteomes" id="UP000055702"/>
    </source>
</evidence>
<organism evidence="4">
    <name type="scientific">Shewanella frigidimarina</name>
    <dbReference type="NCBI Taxonomy" id="56812"/>
    <lineage>
        <taxon>Bacteria</taxon>
        <taxon>Pseudomonadati</taxon>
        <taxon>Pseudomonadota</taxon>
        <taxon>Gammaproteobacteria</taxon>
        <taxon>Alteromonadales</taxon>
        <taxon>Shewanellaceae</taxon>
        <taxon>Shewanella</taxon>
    </lineage>
</organism>
<gene>
    <name evidence="4" type="ORF">AWJ07_02110</name>
</gene>
<dbReference type="AlphaFoldDB" id="A0A119D0S2"/>
<dbReference type="GO" id="GO:0015627">
    <property type="term" value="C:type II protein secretion system complex"/>
    <property type="evidence" value="ECO:0007669"/>
    <property type="project" value="InterPro"/>
</dbReference>
<keyword evidence="2" id="KW-0812">Transmembrane</keyword>
<dbReference type="EMBL" id="LRDC01000001">
    <property type="protein sequence ID" value="KVX03382.1"/>
    <property type="molecule type" value="Genomic_DNA"/>
</dbReference>
<dbReference type="RefSeq" id="WP_059743996.1">
    <property type="nucleotide sequence ID" value="NZ_LRDC01000001.1"/>
</dbReference>
<dbReference type="Pfam" id="PF16537">
    <property type="entry name" value="T2SSB"/>
    <property type="match status" value="1"/>
</dbReference>
<evidence type="ECO:0000313" key="4">
    <source>
        <dbReference type="EMBL" id="KVX03382.1"/>
    </source>
</evidence>
<feature type="compositionally biased region" description="Low complexity" evidence="1">
    <location>
        <begin position="169"/>
        <end position="180"/>
    </location>
</feature>
<feature type="region of interest" description="Disordered" evidence="1">
    <location>
        <begin position="169"/>
        <end position="213"/>
    </location>
</feature>
<dbReference type="InterPro" id="IPR032389">
    <property type="entry name" value="GspB_C"/>
</dbReference>
<keyword evidence="2" id="KW-1133">Transmembrane helix</keyword>
<feature type="transmembrane region" description="Helical" evidence="2">
    <location>
        <begin position="42"/>
        <end position="63"/>
    </location>
</feature>
<evidence type="ECO:0000259" key="3">
    <source>
        <dbReference type="Pfam" id="PF16537"/>
    </source>
</evidence>
<comment type="caution">
    <text evidence="4">The sequence shown here is derived from an EMBL/GenBank/DDBJ whole genome shotgun (WGS) entry which is preliminary data.</text>
</comment>
<evidence type="ECO:0000256" key="1">
    <source>
        <dbReference type="SAM" id="MobiDB-lite"/>
    </source>
</evidence>
<feature type="domain" description="Type II secretion system protein GspB C-terminal" evidence="3">
    <location>
        <begin position="318"/>
        <end position="377"/>
    </location>
</feature>
<name>A0A119D0S2_SHEFR</name>
<feature type="compositionally biased region" description="Polar residues" evidence="1">
    <location>
        <begin position="181"/>
        <end position="197"/>
    </location>
</feature>
<sequence length="378" mass="41480">MSILLDAVNRKKQQQGDVVDIMSTQPPQYTSQSNSSNKLNKYSLLAVAIALGIGAAWGMSVLLQSPSTSLTTVQPSDANALQAVTAPVTVRSNKAAEASTVKKYEPAVQSNDDIRLAGKVALPIAKPFNTNVMNTQAASYNNNGYAESSGVNELYLQENDGQLSFQQANSQQTNTQQANFKQPSYQQQAGSEQVNYQREQDSRVDEYQTQENNRQQAQLREAIVLGAKANRRGLAELEALRLQVNAAAEDVDFASVKAPSIKEQSNLIAAFETALKDVEYEQSANQQVTSAKLDPIPRPSNQQIPKYGDLPASVQLQVPEFNINAHVYSTEPSNRWLSVDGVELQQGDMIKNKLTIVEIRPRDIVLEIDGEQFRVPAI</sequence>
<dbReference type="Proteomes" id="UP000055702">
    <property type="component" value="Unassembled WGS sequence"/>
</dbReference>
<reference evidence="4 5" key="1">
    <citation type="submission" date="2016-01" db="EMBL/GenBank/DDBJ databases">
        <title>Draft genome of the antarctic isolate Shewanella frigidimarina Ag06-30.</title>
        <authorList>
            <person name="Parmeciano Di Noto G."/>
            <person name="Vazquez S."/>
            <person name="Mac Cormack W."/>
            <person name="Iriarte A."/>
            <person name="Quiroga C."/>
        </authorList>
    </citation>
    <scope>NUCLEOTIDE SEQUENCE [LARGE SCALE GENOMIC DNA]</scope>
    <source>
        <strain evidence="4 5">Ag06-30</strain>
    </source>
</reference>